<proteinExistence type="predicted"/>
<evidence type="ECO:0000259" key="1">
    <source>
        <dbReference type="Pfam" id="PF16064"/>
    </source>
</evidence>
<protein>
    <submittedName>
        <fullName evidence="2">Uncharacterized protein LOC125254630 isoform X11</fullName>
    </submittedName>
</protein>
<accession>A0AAV1GQD0</accession>
<evidence type="ECO:0000313" key="3">
    <source>
        <dbReference type="Proteomes" id="UP001178508"/>
    </source>
</evidence>
<dbReference type="AlphaFoldDB" id="A0AAV1GQD0"/>
<dbReference type="EMBL" id="OY660878">
    <property type="protein sequence ID" value="CAJ1074312.1"/>
    <property type="molecule type" value="Genomic_DNA"/>
</dbReference>
<dbReference type="Pfam" id="PF16064">
    <property type="entry name" value="DUF4806"/>
    <property type="match status" value="1"/>
</dbReference>
<organism evidence="2 3">
    <name type="scientific">Xyrichtys novacula</name>
    <name type="common">Pearly razorfish</name>
    <name type="synonym">Hemipteronotus novacula</name>
    <dbReference type="NCBI Taxonomy" id="13765"/>
    <lineage>
        <taxon>Eukaryota</taxon>
        <taxon>Metazoa</taxon>
        <taxon>Chordata</taxon>
        <taxon>Craniata</taxon>
        <taxon>Vertebrata</taxon>
        <taxon>Euteleostomi</taxon>
        <taxon>Actinopterygii</taxon>
        <taxon>Neopterygii</taxon>
        <taxon>Teleostei</taxon>
        <taxon>Neoteleostei</taxon>
        <taxon>Acanthomorphata</taxon>
        <taxon>Eupercaria</taxon>
        <taxon>Labriformes</taxon>
        <taxon>Labridae</taxon>
        <taxon>Xyrichtys</taxon>
    </lineage>
</organism>
<evidence type="ECO:0000313" key="2">
    <source>
        <dbReference type="EMBL" id="CAJ1074312.1"/>
    </source>
</evidence>
<name>A0AAV1GQD0_XYRNO</name>
<dbReference type="InterPro" id="IPR032071">
    <property type="entry name" value="DUF4806"/>
</dbReference>
<keyword evidence="3" id="KW-1185">Reference proteome</keyword>
<dbReference type="PANTHER" id="PTHR34153:SF2">
    <property type="entry name" value="SI:CH211-262H13.3-RELATED"/>
    <property type="match status" value="1"/>
</dbReference>
<sequence>MILCLKAKVKHHTHHPFIVSFSDFAARKRVYSYPIPEKKFQRVVVETLLEICDELKSLNQQGDIEDEGEQIRQLPLRTLEEAQRMSLEISRHPSIKRLLIKQLSHLGGKDIKTCTRRILDRILHNDVQRKYNLLGGGRQGKKGFKKTAFFTVFLESVRINFPTATEELVAASIGDHLKQAPARCGGRGTTTTPPC</sequence>
<gene>
    <name evidence="2" type="ORF">XNOV1_A035568</name>
</gene>
<dbReference type="PANTHER" id="PTHR34153">
    <property type="entry name" value="SI:CH211-262H13.3-RELATED-RELATED"/>
    <property type="match status" value="1"/>
</dbReference>
<feature type="domain" description="DUF4806" evidence="1">
    <location>
        <begin position="74"/>
        <end position="155"/>
    </location>
</feature>
<reference evidence="2" key="1">
    <citation type="submission" date="2023-08" db="EMBL/GenBank/DDBJ databases">
        <authorList>
            <person name="Alioto T."/>
            <person name="Alioto T."/>
            <person name="Gomez Garrido J."/>
        </authorList>
    </citation>
    <scope>NUCLEOTIDE SEQUENCE</scope>
</reference>
<dbReference type="Proteomes" id="UP001178508">
    <property type="component" value="Chromosome 15"/>
</dbReference>